<keyword evidence="3" id="KW-1185">Reference proteome</keyword>
<comment type="caution">
    <text evidence="2">The sequence shown here is derived from an EMBL/GenBank/DDBJ whole genome shotgun (WGS) entry which is preliminary data.</text>
</comment>
<dbReference type="OrthoDB" id="7570087at2"/>
<gene>
    <name evidence="2" type="ORF">FSB78_08865</name>
</gene>
<evidence type="ECO:0008006" key="4">
    <source>
        <dbReference type="Google" id="ProtNLM"/>
    </source>
</evidence>
<feature type="chain" id="PRO_5022746989" description="UrcA family protein" evidence="1">
    <location>
        <begin position="25"/>
        <end position="121"/>
    </location>
</feature>
<keyword evidence="1" id="KW-0732">Signal</keyword>
<proteinExistence type="predicted"/>
<reference evidence="2 3" key="1">
    <citation type="journal article" date="2013" name="Antonie Van Leeuwenhoek">
        <title>Sphingomonas ginsenosidivorax sp. nov., with the ability to transform ginsenosides.</title>
        <authorList>
            <person name="Jin X.F."/>
            <person name="Kim J.K."/>
            <person name="Liu Q.M."/>
            <person name="Kang M.S."/>
            <person name="He D."/>
            <person name="Jin F.X."/>
            <person name="Kim S.C."/>
            <person name="Im W.T."/>
        </authorList>
    </citation>
    <scope>NUCLEOTIDE SEQUENCE [LARGE SCALE GENOMIC DNA]</scope>
    <source>
        <strain evidence="2 3">KHI67</strain>
    </source>
</reference>
<dbReference type="RefSeq" id="WP_147081951.1">
    <property type="nucleotide sequence ID" value="NZ_VOQR01000001.1"/>
</dbReference>
<accession>A0A5C6UF59</accession>
<evidence type="ECO:0000313" key="3">
    <source>
        <dbReference type="Proteomes" id="UP000321250"/>
    </source>
</evidence>
<protein>
    <recommendedName>
        <fullName evidence="4">UrcA family protein</fullName>
    </recommendedName>
</protein>
<sequence>MKRMTLIAAAIVAAAGVASQPAAAYDLTTTGRTLASPRLAADVLSDIARYSKATGGCSFIFSADMRVVPGSFTARGGHAEIWTLNACAAKQRFRVTMWPSPRGGSDYAVQPLTGRMPLHTR</sequence>
<name>A0A5C6UF59_9SPHN</name>
<dbReference type="EMBL" id="VOQR01000001">
    <property type="protein sequence ID" value="TXC71050.1"/>
    <property type="molecule type" value="Genomic_DNA"/>
</dbReference>
<evidence type="ECO:0000256" key="1">
    <source>
        <dbReference type="SAM" id="SignalP"/>
    </source>
</evidence>
<feature type="signal peptide" evidence="1">
    <location>
        <begin position="1"/>
        <end position="24"/>
    </location>
</feature>
<evidence type="ECO:0000313" key="2">
    <source>
        <dbReference type="EMBL" id="TXC71050.1"/>
    </source>
</evidence>
<organism evidence="2 3">
    <name type="scientific">Sphingomonas ginsenosidivorax</name>
    <dbReference type="NCBI Taxonomy" id="862135"/>
    <lineage>
        <taxon>Bacteria</taxon>
        <taxon>Pseudomonadati</taxon>
        <taxon>Pseudomonadota</taxon>
        <taxon>Alphaproteobacteria</taxon>
        <taxon>Sphingomonadales</taxon>
        <taxon>Sphingomonadaceae</taxon>
        <taxon>Sphingomonas</taxon>
    </lineage>
</organism>
<dbReference type="Proteomes" id="UP000321250">
    <property type="component" value="Unassembled WGS sequence"/>
</dbReference>
<dbReference type="AlphaFoldDB" id="A0A5C6UF59"/>